<dbReference type="RefSeq" id="XP_026608629.1">
    <property type="nucleotide sequence ID" value="XM_026742784.1"/>
</dbReference>
<dbReference type="PANTHER" id="PTHR45339">
    <property type="entry name" value="HYBRID SIGNAL TRANSDUCTION HISTIDINE KINASE J"/>
    <property type="match status" value="1"/>
</dbReference>
<proteinExistence type="predicted"/>
<evidence type="ECO:0000259" key="4">
    <source>
        <dbReference type="PROSITE" id="PS50110"/>
    </source>
</evidence>
<feature type="domain" description="Response regulatory" evidence="4">
    <location>
        <begin position="2"/>
        <end position="131"/>
    </location>
</feature>
<evidence type="ECO:0000313" key="6">
    <source>
        <dbReference type="Proteomes" id="UP000256690"/>
    </source>
</evidence>
<dbReference type="PROSITE" id="PS50110">
    <property type="entry name" value="RESPONSE_REGULATORY"/>
    <property type="match status" value="1"/>
</dbReference>
<dbReference type="EMBL" id="PVWQ01000001">
    <property type="protein sequence ID" value="RDW93446.1"/>
    <property type="molecule type" value="Genomic_DNA"/>
</dbReference>
<dbReference type="SMART" id="SM00448">
    <property type="entry name" value="REC"/>
    <property type="match status" value="1"/>
</dbReference>
<protein>
    <recommendedName>
        <fullName evidence="4">Response regulatory domain-containing protein</fullName>
    </recommendedName>
</protein>
<name>A0A3D8T4G5_9EURO</name>
<gene>
    <name evidence="5" type="ORF">DSM5745_00768</name>
</gene>
<dbReference type="GO" id="GO:0000160">
    <property type="term" value="P:phosphorelay signal transduction system"/>
    <property type="evidence" value="ECO:0007669"/>
    <property type="project" value="UniProtKB-KW"/>
</dbReference>
<evidence type="ECO:0000256" key="2">
    <source>
        <dbReference type="ARBA" id="ARBA00023012"/>
    </source>
</evidence>
<keyword evidence="1 3" id="KW-0597">Phosphoprotein</keyword>
<reference evidence="5 6" key="1">
    <citation type="journal article" date="2018" name="IMA Fungus">
        <title>IMA Genome-F 9: Draft genome sequence of Annulohypoxylon stygium, Aspergillus mulundensis, Berkeleyomyces basicola (syn. Thielaviopsis basicola), Ceratocystis smalleyi, two Cercospora beticola strains, Coleophoma cylindrospora, Fusarium fracticaudum, Phialophora cf. hyalina, and Morchella septimelata.</title>
        <authorList>
            <person name="Wingfield B.D."/>
            <person name="Bills G.F."/>
            <person name="Dong Y."/>
            <person name="Huang W."/>
            <person name="Nel W.J."/>
            <person name="Swalarsk-Parry B.S."/>
            <person name="Vaghefi N."/>
            <person name="Wilken P.M."/>
            <person name="An Z."/>
            <person name="de Beer Z.W."/>
            <person name="De Vos L."/>
            <person name="Chen L."/>
            <person name="Duong T.A."/>
            <person name="Gao Y."/>
            <person name="Hammerbacher A."/>
            <person name="Kikkert J.R."/>
            <person name="Li Y."/>
            <person name="Li H."/>
            <person name="Li K."/>
            <person name="Li Q."/>
            <person name="Liu X."/>
            <person name="Ma X."/>
            <person name="Naidoo K."/>
            <person name="Pethybridge S.J."/>
            <person name="Sun J."/>
            <person name="Steenkamp E.T."/>
            <person name="van der Nest M.A."/>
            <person name="van Wyk S."/>
            <person name="Wingfield M.J."/>
            <person name="Xiong C."/>
            <person name="Yue Q."/>
            <person name="Zhang X."/>
        </authorList>
    </citation>
    <scope>NUCLEOTIDE SEQUENCE [LARGE SCALE GENOMIC DNA]</scope>
    <source>
        <strain evidence="5 6">DSM 5745</strain>
    </source>
</reference>
<dbReference type="STRING" id="1810919.A0A3D8T4G5"/>
<sequence length="175" mass="19487">MHILVAEDNAVIQKLLLRFLHRLGCTVAFANNGQEALDYLSASPTTHPRPSIILMDTAMPVMGGIEATNILRTQAPFTKDHNITTTPIIAMTAHIYRPQIDGGLWRERGFDDVLLKPPRPAKLRQMILYWSRRRVMPRHGDLAVPRTGNMVPLSPAGAPWGPSPLRAFKGPRSLL</sequence>
<comment type="caution">
    <text evidence="5">The sequence shown here is derived from an EMBL/GenBank/DDBJ whole genome shotgun (WGS) entry which is preliminary data.</text>
</comment>
<dbReference type="Proteomes" id="UP000256690">
    <property type="component" value="Unassembled WGS sequence"/>
</dbReference>
<dbReference type="Pfam" id="PF00072">
    <property type="entry name" value="Response_reg"/>
    <property type="match status" value="1"/>
</dbReference>
<dbReference type="OrthoDB" id="60033at2759"/>
<accession>A0A3D8T4G5</accession>
<dbReference type="InterPro" id="IPR001789">
    <property type="entry name" value="Sig_transdc_resp-reg_receiver"/>
</dbReference>
<dbReference type="SUPFAM" id="SSF52172">
    <property type="entry name" value="CheY-like"/>
    <property type="match status" value="1"/>
</dbReference>
<keyword evidence="2" id="KW-0902">Two-component regulatory system</keyword>
<dbReference type="GeneID" id="38111138"/>
<dbReference type="InterPro" id="IPR011006">
    <property type="entry name" value="CheY-like_superfamily"/>
</dbReference>
<dbReference type="AlphaFoldDB" id="A0A3D8T4G5"/>
<feature type="modified residue" description="4-aspartylphosphate" evidence="3">
    <location>
        <position position="56"/>
    </location>
</feature>
<keyword evidence="6" id="KW-1185">Reference proteome</keyword>
<evidence type="ECO:0000256" key="3">
    <source>
        <dbReference type="PROSITE-ProRule" id="PRU00169"/>
    </source>
</evidence>
<dbReference type="Gene3D" id="3.40.50.2300">
    <property type="match status" value="1"/>
</dbReference>
<evidence type="ECO:0000256" key="1">
    <source>
        <dbReference type="ARBA" id="ARBA00022553"/>
    </source>
</evidence>
<dbReference type="PANTHER" id="PTHR45339:SF1">
    <property type="entry name" value="HYBRID SIGNAL TRANSDUCTION HISTIDINE KINASE J"/>
    <property type="match status" value="1"/>
</dbReference>
<organism evidence="5 6">
    <name type="scientific">Aspergillus mulundensis</name>
    <dbReference type="NCBI Taxonomy" id="1810919"/>
    <lineage>
        <taxon>Eukaryota</taxon>
        <taxon>Fungi</taxon>
        <taxon>Dikarya</taxon>
        <taxon>Ascomycota</taxon>
        <taxon>Pezizomycotina</taxon>
        <taxon>Eurotiomycetes</taxon>
        <taxon>Eurotiomycetidae</taxon>
        <taxon>Eurotiales</taxon>
        <taxon>Aspergillaceae</taxon>
        <taxon>Aspergillus</taxon>
        <taxon>Aspergillus subgen. Nidulantes</taxon>
    </lineage>
</organism>
<evidence type="ECO:0000313" key="5">
    <source>
        <dbReference type="EMBL" id="RDW93446.1"/>
    </source>
</evidence>
<dbReference type="CDD" id="cd17546">
    <property type="entry name" value="REC_hyHK_CKI1_RcsC-like"/>
    <property type="match status" value="1"/>
</dbReference>